<evidence type="ECO:0000313" key="2">
    <source>
        <dbReference type="Proteomes" id="UP001174908"/>
    </source>
</evidence>
<reference evidence="1" key="1">
    <citation type="submission" date="2023-06" db="EMBL/GenBank/DDBJ databases">
        <authorList>
            <person name="Jiang Y."/>
            <person name="Liu Q."/>
        </authorList>
    </citation>
    <scope>NUCLEOTIDE SEQUENCE</scope>
    <source>
        <strain evidence="1">CGMCC 1.12089</strain>
    </source>
</reference>
<comment type="caution">
    <text evidence="1">The sequence shown here is derived from an EMBL/GenBank/DDBJ whole genome shotgun (WGS) entry which is preliminary data.</text>
</comment>
<protein>
    <submittedName>
        <fullName evidence="1">Class I SAM-dependent methyltransferase</fullName>
        <ecNumber evidence="1">2.1.-.-</ecNumber>
    </submittedName>
</protein>
<dbReference type="RefSeq" id="WP_286658380.1">
    <property type="nucleotide sequence ID" value="NZ_JASZYV010000001.1"/>
</dbReference>
<organism evidence="1 2">
    <name type="scientific">Variovorax dokdonensis</name>
    <dbReference type="NCBI Taxonomy" id="344883"/>
    <lineage>
        <taxon>Bacteria</taxon>
        <taxon>Pseudomonadati</taxon>
        <taxon>Pseudomonadota</taxon>
        <taxon>Betaproteobacteria</taxon>
        <taxon>Burkholderiales</taxon>
        <taxon>Comamonadaceae</taxon>
        <taxon>Variovorax</taxon>
    </lineage>
</organism>
<evidence type="ECO:0000313" key="1">
    <source>
        <dbReference type="EMBL" id="MDM0043263.1"/>
    </source>
</evidence>
<dbReference type="EC" id="2.1.-.-" evidence="1"/>
<keyword evidence="2" id="KW-1185">Reference proteome</keyword>
<dbReference type="SUPFAM" id="SSF53335">
    <property type="entry name" value="S-adenosyl-L-methionine-dependent methyltransferases"/>
    <property type="match status" value="1"/>
</dbReference>
<sequence length="307" mass="32722">MSAAATGFDAKPFDGAWLALREPFDLAARAGAMAQLDLHAALAGRRHDGQPLRVLELGCGTASNFRALAPCVGALEAGREQQWLLVDHDPLLLAMIGPAMAHWCAAHGFEWHAEGASRARIEARGWRAALHWQQADLLAQLDALPFADCDLITASALLDLVSEEWLDRVLTRAAKAGAALLFSLTVDGRLAWTPGLPGDARVAAQFAAHQQRDKGFGGRALGARATEVARRRLAELGHAQAQAASDWRIDAADTAMMNAMIASLADAAIEQAPPARAEFEAWRTQRLAQATSSTLVVGHADVLAWPG</sequence>
<proteinExistence type="predicted"/>
<accession>A0ABT7N5R5</accession>
<dbReference type="InterPro" id="IPR029063">
    <property type="entry name" value="SAM-dependent_MTases_sf"/>
</dbReference>
<name>A0ABT7N5R5_9BURK</name>
<dbReference type="Gene3D" id="3.40.50.150">
    <property type="entry name" value="Vaccinia Virus protein VP39"/>
    <property type="match status" value="1"/>
</dbReference>
<dbReference type="EMBL" id="JASZYV010000001">
    <property type="protein sequence ID" value="MDM0043263.1"/>
    <property type="molecule type" value="Genomic_DNA"/>
</dbReference>
<dbReference type="Proteomes" id="UP001174908">
    <property type="component" value="Unassembled WGS sequence"/>
</dbReference>
<keyword evidence="1" id="KW-0808">Transferase</keyword>
<keyword evidence="1" id="KW-0489">Methyltransferase</keyword>
<dbReference type="GO" id="GO:0008168">
    <property type="term" value="F:methyltransferase activity"/>
    <property type="evidence" value="ECO:0007669"/>
    <property type="project" value="UniProtKB-KW"/>
</dbReference>
<gene>
    <name evidence="1" type="ORF">QTH91_02090</name>
</gene>
<dbReference type="GO" id="GO:0032259">
    <property type="term" value="P:methylation"/>
    <property type="evidence" value="ECO:0007669"/>
    <property type="project" value="UniProtKB-KW"/>
</dbReference>